<evidence type="ECO:0000313" key="5">
    <source>
        <dbReference type="EMBL" id="CAI5720913.1"/>
    </source>
</evidence>
<sequence length="423" mass="46129">MHLSNVLALHAVVFGAVSNAAVTSDPATAVYSLSAFAIGDWGTTVTPQSCCVRSASFNNYDVHAQDVVASLMNTEAGQTAVKPQAIMGHGDNFYWTGINSREARDSRFTTTFEDKYDGANLKSIPFVNVLGNHDFGGASYICSSGDNPAKCESTEALIQGLENKFRWQSEYVSPNDNRWILKDHFYVHRIANPATGVSIDIFNVDTNDADVHGAMQVCCQCYGYSNGNGAVCRSVGRGHQYCAGGNTGMFDTCMAKLSEWGANSRAQIAGLVKQSTATWKIVNAHHSPYNHYGPAGMNKWFDVLRNSGARVWFNGHTHAAKQDFSVPLGIHFFENGAGGGIQKESASGIPDYAASYIKNEWVYSGDEYGFMSVQASKEWLKVQYHTADQSWSFGNNFESTKIGGVVAKHCWYIPADGTEGRRC</sequence>
<dbReference type="AlphaFoldDB" id="A0AAV0TFY1"/>
<dbReference type="InterPro" id="IPR051558">
    <property type="entry name" value="Metallophosphoesterase_PAP"/>
</dbReference>
<accession>A0AAV0TFY1</accession>
<dbReference type="PANTHER" id="PTHR10161">
    <property type="entry name" value="TARTRATE-RESISTANT ACID PHOSPHATASE TYPE 5"/>
    <property type="match status" value="1"/>
</dbReference>
<dbReference type="Gene3D" id="3.60.21.10">
    <property type="match status" value="1"/>
</dbReference>
<name>A0AAV0TFY1_HYABA</name>
<feature type="domain" description="Calcineurin-like phosphoesterase" evidence="4">
    <location>
        <begin position="81"/>
        <end position="319"/>
    </location>
</feature>
<evidence type="ECO:0000256" key="1">
    <source>
        <dbReference type="ARBA" id="ARBA00022729"/>
    </source>
</evidence>
<evidence type="ECO:0000256" key="3">
    <source>
        <dbReference type="SAM" id="SignalP"/>
    </source>
</evidence>
<comment type="caution">
    <text evidence="5">The sequence shown here is derived from an EMBL/GenBank/DDBJ whole genome shotgun (WGS) entry which is preliminary data.</text>
</comment>
<dbReference type="InterPro" id="IPR029052">
    <property type="entry name" value="Metallo-depent_PP-like"/>
</dbReference>
<feature type="signal peptide" evidence="3">
    <location>
        <begin position="1"/>
        <end position="20"/>
    </location>
</feature>
<dbReference type="SUPFAM" id="SSF56300">
    <property type="entry name" value="Metallo-dependent phosphatases"/>
    <property type="match status" value="1"/>
</dbReference>
<dbReference type="GO" id="GO:0016787">
    <property type="term" value="F:hydrolase activity"/>
    <property type="evidence" value="ECO:0007669"/>
    <property type="project" value="UniProtKB-KW"/>
</dbReference>
<dbReference type="EMBL" id="CANTFL010000332">
    <property type="protein sequence ID" value="CAI5720913.1"/>
    <property type="molecule type" value="Genomic_DNA"/>
</dbReference>
<organism evidence="5 6">
    <name type="scientific">Hyaloperonospora brassicae</name>
    <name type="common">Brassica downy mildew</name>
    <name type="synonym">Peronospora brassicae</name>
    <dbReference type="NCBI Taxonomy" id="162125"/>
    <lineage>
        <taxon>Eukaryota</taxon>
        <taxon>Sar</taxon>
        <taxon>Stramenopiles</taxon>
        <taxon>Oomycota</taxon>
        <taxon>Peronosporomycetes</taxon>
        <taxon>Peronosporales</taxon>
        <taxon>Peronosporaceae</taxon>
        <taxon>Hyaloperonospora</taxon>
    </lineage>
</organism>
<dbReference type="PANTHER" id="PTHR10161:SF14">
    <property type="entry name" value="TARTRATE-RESISTANT ACID PHOSPHATASE TYPE 5"/>
    <property type="match status" value="1"/>
</dbReference>
<dbReference type="Pfam" id="PF00149">
    <property type="entry name" value="Metallophos"/>
    <property type="match status" value="1"/>
</dbReference>
<gene>
    <name evidence="5" type="ORF">HBR001_LOCUS2498</name>
</gene>
<protein>
    <recommendedName>
        <fullName evidence="4">Calcineurin-like phosphoesterase domain-containing protein</fullName>
    </recommendedName>
</protein>
<keyword evidence="2" id="KW-0378">Hydrolase</keyword>
<dbReference type="InterPro" id="IPR004843">
    <property type="entry name" value="Calcineurin-like_PHP"/>
</dbReference>
<reference evidence="5" key="1">
    <citation type="submission" date="2022-12" db="EMBL/GenBank/DDBJ databases">
        <authorList>
            <person name="Webb A."/>
        </authorList>
    </citation>
    <scope>NUCLEOTIDE SEQUENCE</scope>
    <source>
        <strain evidence="5">Hp1</strain>
    </source>
</reference>
<evidence type="ECO:0000256" key="2">
    <source>
        <dbReference type="ARBA" id="ARBA00022801"/>
    </source>
</evidence>
<feature type="chain" id="PRO_5043348036" description="Calcineurin-like phosphoesterase domain-containing protein" evidence="3">
    <location>
        <begin position="21"/>
        <end position="423"/>
    </location>
</feature>
<dbReference type="Proteomes" id="UP001162031">
    <property type="component" value="Unassembled WGS sequence"/>
</dbReference>
<evidence type="ECO:0000313" key="6">
    <source>
        <dbReference type="Proteomes" id="UP001162031"/>
    </source>
</evidence>
<proteinExistence type="predicted"/>
<keyword evidence="1 3" id="KW-0732">Signal</keyword>
<keyword evidence="6" id="KW-1185">Reference proteome</keyword>
<evidence type="ECO:0000259" key="4">
    <source>
        <dbReference type="Pfam" id="PF00149"/>
    </source>
</evidence>